<keyword evidence="4" id="KW-0472">Membrane</keyword>
<feature type="transmembrane region" description="Helical" evidence="4">
    <location>
        <begin position="6"/>
        <end position="27"/>
    </location>
</feature>
<organism evidence="5 6">
    <name type="scientific">Sparassis crispa</name>
    <dbReference type="NCBI Taxonomy" id="139825"/>
    <lineage>
        <taxon>Eukaryota</taxon>
        <taxon>Fungi</taxon>
        <taxon>Dikarya</taxon>
        <taxon>Basidiomycota</taxon>
        <taxon>Agaricomycotina</taxon>
        <taxon>Agaricomycetes</taxon>
        <taxon>Polyporales</taxon>
        <taxon>Sparassidaceae</taxon>
        <taxon>Sparassis</taxon>
    </lineage>
</organism>
<keyword evidence="2" id="KW-0521">NADP</keyword>
<keyword evidence="6" id="KW-1185">Reference proteome</keyword>
<dbReference type="Gene3D" id="3.40.50.720">
    <property type="entry name" value="NAD(P)-binding Rossmann-like Domain"/>
    <property type="match status" value="1"/>
</dbReference>
<dbReference type="InterPro" id="IPR036291">
    <property type="entry name" value="NAD(P)-bd_dom_sf"/>
</dbReference>
<dbReference type="GO" id="GO:0016491">
    <property type="term" value="F:oxidoreductase activity"/>
    <property type="evidence" value="ECO:0007669"/>
    <property type="project" value="UniProtKB-KW"/>
</dbReference>
<protein>
    <submittedName>
        <fullName evidence="5">Uncharacterized oxidoreductase</fullName>
    </submittedName>
</protein>
<dbReference type="SUPFAM" id="SSF51735">
    <property type="entry name" value="NAD(P)-binding Rossmann-fold domains"/>
    <property type="match status" value="1"/>
</dbReference>
<evidence type="ECO:0000313" key="5">
    <source>
        <dbReference type="EMBL" id="GBE84134.1"/>
    </source>
</evidence>
<dbReference type="GeneID" id="38781051"/>
<evidence type="ECO:0000256" key="1">
    <source>
        <dbReference type="ARBA" id="ARBA00006484"/>
    </source>
</evidence>
<dbReference type="PANTHER" id="PTHR24320:SF236">
    <property type="entry name" value="SHORT-CHAIN DEHYDROGENASE-RELATED"/>
    <property type="match status" value="1"/>
</dbReference>
<keyword evidence="4" id="KW-0812">Transmembrane</keyword>
<accession>A0A401GQZ8</accession>
<evidence type="ECO:0000313" key="6">
    <source>
        <dbReference type="Proteomes" id="UP000287166"/>
    </source>
</evidence>
<dbReference type="InParanoid" id="A0A401GQZ8"/>
<dbReference type="RefSeq" id="XP_027615047.1">
    <property type="nucleotide sequence ID" value="XM_027759246.1"/>
</dbReference>
<comment type="caution">
    <text evidence="5">The sequence shown here is derived from an EMBL/GenBank/DDBJ whole genome shotgun (WGS) entry which is preliminary data.</text>
</comment>
<comment type="similarity">
    <text evidence="1">Belongs to the short-chain dehydrogenases/reductases (SDR) family.</text>
</comment>
<evidence type="ECO:0000256" key="4">
    <source>
        <dbReference type="SAM" id="Phobius"/>
    </source>
</evidence>
<keyword evidence="3" id="KW-0560">Oxidoreductase</keyword>
<evidence type="ECO:0000256" key="3">
    <source>
        <dbReference type="ARBA" id="ARBA00023002"/>
    </source>
</evidence>
<dbReference type="Pfam" id="PF00106">
    <property type="entry name" value="adh_short"/>
    <property type="match status" value="1"/>
</dbReference>
<dbReference type="EMBL" id="BFAD01000006">
    <property type="protein sequence ID" value="GBE84134.1"/>
    <property type="molecule type" value="Genomic_DNA"/>
</dbReference>
<evidence type="ECO:0000256" key="2">
    <source>
        <dbReference type="ARBA" id="ARBA00022857"/>
    </source>
</evidence>
<gene>
    <name evidence="5" type="ORF">SCP_0601120</name>
</gene>
<proteinExistence type="inferred from homology"/>
<dbReference type="Proteomes" id="UP000287166">
    <property type="component" value="Unassembled WGS sequence"/>
</dbReference>
<dbReference type="PRINTS" id="PR00081">
    <property type="entry name" value="GDHRDH"/>
</dbReference>
<dbReference type="STRING" id="139825.A0A401GQZ8"/>
<dbReference type="AlphaFoldDB" id="A0A401GQZ8"/>
<name>A0A401GQZ8_9APHY</name>
<keyword evidence="4" id="KW-1133">Transmembrane helix</keyword>
<reference evidence="5 6" key="1">
    <citation type="journal article" date="2018" name="Sci. Rep.">
        <title>Genome sequence of the cauliflower mushroom Sparassis crispa (Hanabiratake) and its association with beneficial usage.</title>
        <authorList>
            <person name="Kiyama R."/>
            <person name="Furutani Y."/>
            <person name="Kawaguchi K."/>
            <person name="Nakanishi T."/>
        </authorList>
    </citation>
    <scope>NUCLEOTIDE SEQUENCE [LARGE SCALE GENOMIC DNA]</scope>
</reference>
<dbReference type="PANTHER" id="PTHR24320">
    <property type="entry name" value="RETINOL DEHYDROGENASE"/>
    <property type="match status" value="1"/>
</dbReference>
<dbReference type="OrthoDB" id="191139at2759"/>
<dbReference type="InterPro" id="IPR002347">
    <property type="entry name" value="SDR_fam"/>
</dbReference>
<sequence>MDFSVFLLTHAYVYLVILYLIRVVDFFDSTDSCGMLSTLTNLFPPKPKWAVEQMPDLLGQVIIVTGGNAGIGRETVKALLSHNAKVYMAGRNPEKMQLAIKELQEETGREALPMVVDLADLSSIKAAAEEFLSKEERLDVLFNNAGAVYPPVEEITAQGYDMQFGTNVLGHFYFTKLLIPLLLSTAQSSATRKARVVHTASMGHLYVSGIDYHIVEDCPRRRAHSSIQLYFHSKFGNVVIAKEFHRRYSNRGLVSVSLHPGNTKLDNERHTSLLARVVGLTNPLQSSTQMGALTQLYAGTAPEGVEFGGKYLIPWARIGKARREANDPNVGQRLWEWLEEQVKKWLDEQAPE</sequence>